<keyword evidence="13" id="KW-1185">Reference proteome</keyword>
<comment type="subunit">
    <text evidence="8">Forms with ALG13 the active heterodimeric UDP-N-acetylglucosamine transferase complex.</text>
</comment>
<comment type="caution">
    <text evidence="12">The sequence shown here is derived from an EMBL/GenBank/DDBJ whole genome shotgun (WGS) entry which is preliminary data.</text>
</comment>
<dbReference type="InterPro" id="IPR013969">
    <property type="entry name" value="Oligosacch_biosynth_Alg14"/>
</dbReference>
<dbReference type="EMBL" id="JAGXEW010000014">
    <property type="protein sequence ID" value="KAK1164052.1"/>
    <property type="molecule type" value="Genomic_DNA"/>
</dbReference>
<dbReference type="Gene3D" id="3.40.50.2000">
    <property type="entry name" value="Glycogen Phosphorylase B"/>
    <property type="match status" value="1"/>
</dbReference>
<evidence type="ECO:0000256" key="5">
    <source>
        <dbReference type="ARBA" id="ARBA00022824"/>
    </source>
</evidence>
<dbReference type="NCBIfam" id="NF041549">
    <property type="entry name" value="PssD"/>
    <property type="match status" value="1"/>
</dbReference>
<evidence type="ECO:0000256" key="11">
    <source>
        <dbReference type="SAM" id="Phobius"/>
    </source>
</evidence>
<evidence type="ECO:0000256" key="6">
    <source>
        <dbReference type="ARBA" id="ARBA00022989"/>
    </source>
</evidence>
<dbReference type="GO" id="GO:0004577">
    <property type="term" value="F:N-acetylglucosaminyldiphosphodolichol N-acetylglucosaminyltransferase activity"/>
    <property type="evidence" value="ECO:0007669"/>
    <property type="project" value="TreeGrafter"/>
</dbReference>
<evidence type="ECO:0000256" key="9">
    <source>
        <dbReference type="ARBA" id="ARBA00067533"/>
    </source>
</evidence>
<keyword evidence="5" id="KW-0256">Endoplasmic reticulum</keyword>
<keyword evidence="6 11" id="KW-1133">Transmembrane helix</keyword>
<dbReference type="FunFam" id="3.40.50.2000:FF:000098">
    <property type="entry name" value="UDP-N-acetylglucosamine transferase subunit ALG14 homolog"/>
    <property type="match status" value="1"/>
</dbReference>
<feature type="transmembrane region" description="Helical" evidence="11">
    <location>
        <begin position="12"/>
        <end position="37"/>
    </location>
</feature>
<keyword evidence="4 11" id="KW-0812">Transmembrane</keyword>
<dbReference type="Proteomes" id="UP001230051">
    <property type="component" value="Unassembled WGS sequence"/>
</dbReference>
<dbReference type="PANTHER" id="PTHR12154:SF4">
    <property type="entry name" value="UDP-N-ACETYLGLUCOSAMINE TRANSFERASE SUBUNIT ALG14 HOMOLOG"/>
    <property type="match status" value="1"/>
</dbReference>
<feature type="transmembrane region" description="Helical" evidence="11">
    <location>
        <begin position="165"/>
        <end position="183"/>
    </location>
</feature>
<reference evidence="12" key="1">
    <citation type="submission" date="2022-02" db="EMBL/GenBank/DDBJ databases">
        <title>Atlantic sturgeon de novo genome assembly.</title>
        <authorList>
            <person name="Stock M."/>
            <person name="Klopp C."/>
            <person name="Guiguen Y."/>
            <person name="Cabau C."/>
            <person name="Parinello H."/>
            <person name="Santidrian Yebra-Pimentel E."/>
            <person name="Kuhl H."/>
            <person name="Dirks R.P."/>
            <person name="Guessner J."/>
            <person name="Wuertz S."/>
            <person name="Du K."/>
            <person name="Schartl M."/>
        </authorList>
    </citation>
    <scope>NUCLEOTIDE SEQUENCE</scope>
    <source>
        <strain evidence="12">STURGEONOMICS-FGT-2020</strain>
        <tissue evidence="12">Whole blood</tissue>
    </source>
</reference>
<dbReference type="GO" id="GO:0043541">
    <property type="term" value="C:UDP-N-acetylglucosamine transferase complex"/>
    <property type="evidence" value="ECO:0007669"/>
    <property type="project" value="TreeGrafter"/>
</dbReference>
<evidence type="ECO:0000256" key="2">
    <source>
        <dbReference type="ARBA" id="ARBA00009731"/>
    </source>
</evidence>
<evidence type="ECO:0000256" key="4">
    <source>
        <dbReference type="ARBA" id="ARBA00022692"/>
    </source>
</evidence>
<comment type="subcellular location">
    <subcellularLocation>
        <location evidence="1">Endoplasmic reticulum membrane</location>
        <topology evidence="1">Single-pass membrane protein</topology>
    </subcellularLocation>
</comment>
<accession>A0AAD8D5L1</accession>
<evidence type="ECO:0000256" key="1">
    <source>
        <dbReference type="ARBA" id="ARBA00004389"/>
    </source>
</evidence>
<gene>
    <name evidence="12" type="ORF">AOXY_G16040</name>
</gene>
<dbReference type="SUPFAM" id="SSF53756">
    <property type="entry name" value="UDP-Glycosyltransferase/glycogen phosphorylase"/>
    <property type="match status" value="1"/>
</dbReference>
<protein>
    <recommendedName>
        <fullName evidence="3">UDP-N-acetylglucosamine transferase subunit ALG14</fullName>
    </recommendedName>
    <alternativeName>
        <fullName evidence="10">Asparagine-linked glycosylation 14 homolog</fullName>
    </alternativeName>
    <alternativeName>
        <fullName evidence="9">UDP-N-acetylglucosamine transferase subunit alg14</fullName>
    </alternativeName>
</protein>
<evidence type="ECO:0000256" key="10">
    <source>
        <dbReference type="ARBA" id="ARBA00075041"/>
    </source>
</evidence>
<dbReference type="Pfam" id="PF08660">
    <property type="entry name" value="Alg14"/>
    <property type="match status" value="1"/>
</dbReference>
<dbReference type="AlphaFoldDB" id="A0AAD8D5L1"/>
<organism evidence="12 13">
    <name type="scientific">Acipenser oxyrinchus oxyrinchus</name>
    <dbReference type="NCBI Taxonomy" id="40147"/>
    <lineage>
        <taxon>Eukaryota</taxon>
        <taxon>Metazoa</taxon>
        <taxon>Chordata</taxon>
        <taxon>Craniata</taxon>
        <taxon>Vertebrata</taxon>
        <taxon>Euteleostomi</taxon>
        <taxon>Actinopterygii</taxon>
        <taxon>Chondrostei</taxon>
        <taxon>Acipenseriformes</taxon>
        <taxon>Acipenseridae</taxon>
        <taxon>Acipenser</taxon>
    </lineage>
</organism>
<dbReference type="PANTHER" id="PTHR12154">
    <property type="entry name" value="GLYCOSYL TRANSFERASE-RELATED"/>
    <property type="match status" value="1"/>
</dbReference>
<evidence type="ECO:0000256" key="8">
    <source>
        <dbReference type="ARBA" id="ARBA00063014"/>
    </source>
</evidence>
<feature type="transmembrane region" description="Helical" evidence="11">
    <location>
        <begin position="125"/>
        <end position="145"/>
    </location>
</feature>
<evidence type="ECO:0000313" key="13">
    <source>
        <dbReference type="Proteomes" id="UP001230051"/>
    </source>
</evidence>
<name>A0AAD8D5L1_ACIOX</name>
<dbReference type="GO" id="GO:0006488">
    <property type="term" value="P:dolichol-linked oligosaccharide biosynthetic process"/>
    <property type="evidence" value="ECO:0007669"/>
    <property type="project" value="InterPro"/>
</dbReference>
<comment type="similarity">
    <text evidence="2">Belongs to the ALG14 family.</text>
</comment>
<evidence type="ECO:0000313" key="12">
    <source>
        <dbReference type="EMBL" id="KAK1164052.1"/>
    </source>
</evidence>
<proteinExistence type="inferred from homology"/>
<evidence type="ECO:0000256" key="7">
    <source>
        <dbReference type="ARBA" id="ARBA00023136"/>
    </source>
</evidence>
<sequence>MLDIFSSCYVKMGLILSAIVGFLITLFICTVRLFLVLRKDAEHKPGKKGAVSVLVVAGSGGHTTEILRLMKSLSQSYSPRHYVIADTDKMSEDKIRTHENSHKEKDTTRQFTIQRIPRSRKVQQSWRSSVLTTLYSLLYSVPLVFKLKPDLVLCNGPGTCVPLCASALLLGILGVKKVLIIYVESMCRVETLSLSGKLLYHLSDYFFVQWSTLKEKYPKSTYLGRIV</sequence>
<evidence type="ECO:0000256" key="3">
    <source>
        <dbReference type="ARBA" id="ARBA00017467"/>
    </source>
</evidence>
<keyword evidence="7 11" id="KW-0472">Membrane</keyword>